<comment type="caution">
    <text evidence="2">The sequence shown here is derived from an EMBL/GenBank/DDBJ whole genome shotgun (WGS) entry which is preliminary data.</text>
</comment>
<evidence type="ECO:0000259" key="1">
    <source>
        <dbReference type="SMART" id="SM00860"/>
    </source>
</evidence>
<evidence type="ECO:0000313" key="3">
    <source>
        <dbReference type="Proteomes" id="UP001589747"/>
    </source>
</evidence>
<proteinExistence type="predicted"/>
<dbReference type="Proteomes" id="UP001589747">
    <property type="component" value="Unassembled WGS sequence"/>
</dbReference>
<accession>A0ABV5L021</accession>
<feature type="domain" description="Knr4/Smi1-like" evidence="1">
    <location>
        <begin position="18"/>
        <end position="136"/>
    </location>
</feature>
<dbReference type="Pfam" id="PF14568">
    <property type="entry name" value="SUKH_6"/>
    <property type="match status" value="1"/>
</dbReference>
<dbReference type="SMART" id="SM00860">
    <property type="entry name" value="SMI1_KNR4"/>
    <property type="match status" value="1"/>
</dbReference>
<protein>
    <submittedName>
        <fullName evidence="2">SMI1/KNR4 family protein</fullName>
    </submittedName>
</protein>
<dbReference type="Gene3D" id="3.40.1580.10">
    <property type="entry name" value="SMI1/KNR4-like"/>
    <property type="match status" value="1"/>
</dbReference>
<organism evidence="2 3">
    <name type="scientific">Paenibacillus aurantiacus</name>
    <dbReference type="NCBI Taxonomy" id="1936118"/>
    <lineage>
        <taxon>Bacteria</taxon>
        <taxon>Bacillati</taxon>
        <taxon>Bacillota</taxon>
        <taxon>Bacilli</taxon>
        <taxon>Bacillales</taxon>
        <taxon>Paenibacillaceae</taxon>
        <taxon>Paenibacillus</taxon>
    </lineage>
</organism>
<reference evidence="2 3" key="1">
    <citation type="submission" date="2024-09" db="EMBL/GenBank/DDBJ databases">
        <authorList>
            <person name="Sun Q."/>
            <person name="Mori K."/>
        </authorList>
    </citation>
    <scope>NUCLEOTIDE SEQUENCE [LARGE SCALE GENOMIC DNA]</scope>
    <source>
        <strain evidence="2 3">TISTR 2452</strain>
    </source>
</reference>
<dbReference type="InterPro" id="IPR018958">
    <property type="entry name" value="Knr4/Smi1-like_dom"/>
</dbReference>
<sequence length="144" mass="16380">MWKNYVSNLSTEYQFSVPATETELLALQEKLKVSLPEALLTLYQETNGIHGDYGIALIWSIERAIKENLYFRSLTETLDYLEPLDEFLFFSDAGNGDLFGYNLTNGNVRPDDIYVWSHENDQRTVVAASLAEFIKGWATGEISV</sequence>
<gene>
    <name evidence="2" type="ORF">ACFFSY_33190</name>
</gene>
<keyword evidence="3" id="KW-1185">Reference proteome</keyword>
<dbReference type="EMBL" id="JBHMDO010000054">
    <property type="protein sequence ID" value="MFB9330822.1"/>
    <property type="molecule type" value="Genomic_DNA"/>
</dbReference>
<name>A0ABV5L021_9BACL</name>
<dbReference type="RefSeq" id="WP_377502593.1">
    <property type="nucleotide sequence ID" value="NZ_JBHMDO010000054.1"/>
</dbReference>
<evidence type="ECO:0000313" key="2">
    <source>
        <dbReference type="EMBL" id="MFB9330822.1"/>
    </source>
</evidence>
<dbReference type="SUPFAM" id="SSF160631">
    <property type="entry name" value="SMI1/KNR4-like"/>
    <property type="match status" value="1"/>
</dbReference>
<dbReference type="InterPro" id="IPR037883">
    <property type="entry name" value="Knr4/Smi1-like_sf"/>
</dbReference>